<keyword evidence="8 11" id="KW-0472">Membrane</keyword>
<comment type="caution">
    <text evidence="14">The sequence shown here is derived from an EMBL/GenBank/DDBJ whole genome shotgun (WGS) entry which is preliminary data.</text>
</comment>
<dbReference type="SMART" id="SM00382">
    <property type="entry name" value="AAA"/>
    <property type="match status" value="2"/>
</dbReference>
<evidence type="ECO:0000259" key="13">
    <source>
        <dbReference type="PROSITE" id="PS50929"/>
    </source>
</evidence>
<keyword evidence="4 11" id="KW-0812">Transmembrane</keyword>
<evidence type="ECO:0000256" key="3">
    <source>
        <dbReference type="ARBA" id="ARBA00022448"/>
    </source>
</evidence>
<proteinExistence type="inferred from homology"/>
<evidence type="ECO:0000256" key="8">
    <source>
        <dbReference type="ARBA" id="ARBA00023136"/>
    </source>
</evidence>
<evidence type="ECO:0000256" key="6">
    <source>
        <dbReference type="ARBA" id="ARBA00022840"/>
    </source>
</evidence>
<name>A0A0J9XG30_GEOCN</name>
<feature type="transmembrane region" description="Helical" evidence="11">
    <location>
        <begin position="843"/>
        <end position="870"/>
    </location>
</feature>
<feature type="transmembrane region" description="Helical" evidence="11">
    <location>
        <begin position="1058"/>
        <end position="1077"/>
    </location>
</feature>
<feature type="transmembrane region" description="Helical" evidence="11">
    <location>
        <begin position="243"/>
        <end position="263"/>
    </location>
</feature>
<sequence>MSDNVEKDVIPKKNKRFLRPLVGSKVPPVPEEQKLYPELQVNIFSRFLYHWITPLLTTGYLRTITEKDLWTLEGTSQSIQVMYERFEKHLEKYRKINNPEKYGTDVDNYELESQALLKAINDTFFWQYWAAGAAKVISDVGLTMNPYLTRHLIAFTMIPNGYIGEGVGYALGVSFLFMVSAFFLNIFFYLSTLTGAQARAVLIHAIYSKNLKISAKTRLSFPNGKITNMLSTDCHRVDFAMGWFHFSWTFPVSIGISIAIVMVNIGAPGLIGFAVCLCAFFLIISVGRQIVMGRKTISVITDSRVSLVREVLQSMKIIKFYSWEDAYLKKATDIREKETYMIFKLLALRNVLNAVFISVPTIAGLLSFILLSQTGGYLNPATVFSSLSIFNILRMPLMILPLSIITSTDAYQALKRVQSFLSAPEMEDYIESATFEELHNNAVVISNGSFIWETEDKEEDEDKEKGEANEIELSRQLTEEHTKTANGAPISAVEPINSNERSTDENEDDSMNEKTPIIEEHTDSHAKFPGFHNIDLSIKRGEFIIVTGTIGSGKSSLLSAIAGSMVKTTGSVKLAGDLSYCGQPWVQNATVRDNISFGSEFKREWYEEVIKACSLTRDFEILPGGDETEVGERGITLSGGQKARINLARAVYRDSDIILLDDVLSAVDAHVGKYIMENCFLDLLKGKTRILATHQLSMIAAADRVVFLDSTGSITVGTADELRKSTSLFDDLMKYNDHDQSEEEEIEENIEDEKIEELEEVKKKITENKKASGALMKDEAKAEDAVKLAVYMSFIKYGTGFLKWTFIPLFALLVILATFSQVFTNVWLSFWTSLKFAGRSQGFYIGIFVMLAVCMSLLNFAFYFALTVVVNRTSKNLHSKAMKSILHSPMHFFDSSPLGRILNRFTHDTDTLDNEFSDQMRLFLSSSTSVIGVFILIIIYLPWFAIALVGLFIVFLAAASYYRASAREIKRLDSLGRSKVFSHFSETLSGSATIVAYREQGRFLRLNEKFLNRMNSAYFLTLVNQRWLSIRLDAVGACLTIVVTMLCVTKQFKISASSVGLVVSSMLQIVAMMGLVVREMASVENNMNAVERIYQYAEELESEALFHRPETAPDPSWPSEGKINFNHVFMSYQPTLPPVLKDLNISVGKGEKIGICGRTGAGKSTIMHALYRMTELTSGSIEIDGIDISTLGLHELRSRLSIIPQDPVLFQGTVRSNIDPFGTANDTELWNALRRSWLLDSTEYDRVQNGTANSNVKFHLDEPVNDDGTNFSLGERQLLALARALVRNTQILILDEATSSVDFHTDSKIQSTIAKEFSHCTILCIAHRLRTIINYDKILVLEAGEVAEYDSPLNLFLREDGVFRSMCNNSGITIEDFQ</sequence>
<evidence type="ECO:0000256" key="4">
    <source>
        <dbReference type="ARBA" id="ARBA00022692"/>
    </source>
</evidence>
<reference evidence="14" key="1">
    <citation type="submission" date="2014-03" db="EMBL/GenBank/DDBJ databases">
        <authorList>
            <person name="Casaregola S."/>
        </authorList>
    </citation>
    <scope>NUCLEOTIDE SEQUENCE [LARGE SCALE GENOMIC DNA]</scope>
    <source>
        <strain evidence="14">CLIB 918</strain>
    </source>
</reference>
<feature type="transmembrane region" description="Helical" evidence="11">
    <location>
        <begin position="922"/>
        <end position="940"/>
    </location>
</feature>
<feature type="domain" description="ABC transmembrane type-1" evidence="13">
    <location>
        <begin position="129"/>
        <end position="409"/>
    </location>
</feature>
<dbReference type="PANTHER" id="PTHR24223">
    <property type="entry name" value="ATP-BINDING CASSETTE SUB-FAMILY C"/>
    <property type="match status" value="1"/>
</dbReference>
<dbReference type="InterPro" id="IPR003593">
    <property type="entry name" value="AAA+_ATPase"/>
</dbReference>
<dbReference type="GO" id="GO:0008559">
    <property type="term" value="F:ABC-type xenobiotic transporter activity"/>
    <property type="evidence" value="ECO:0007669"/>
    <property type="project" value="TreeGrafter"/>
</dbReference>
<dbReference type="PROSITE" id="PS50893">
    <property type="entry name" value="ABC_TRANSPORTER_2"/>
    <property type="match status" value="2"/>
</dbReference>
<dbReference type="FunFam" id="3.40.50.300:FF:001750">
    <property type="entry name" value="ATP-binding cassette transporter"/>
    <property type="match status" value="1"/>
</dbReference>
<dbReference type="GO" id="GO:0016887">
    <property type="term" value="F:ATP hydrolysis activity"/>
    <property type="evidence" value="ECO:0007669"/>
    <property type="project" value="InterPro"/>
</dbReference>
<dbReference type="InterPro" id="IPR003439">
    <property type="entry name" value="ABC_transporter-like_ATP-bd"/>
</dbReference>
<dbReference type="InterPro" id="IPR027417">
    <property type="entry name" value="P-loop_NTPase"/>
</dbReference>
<gene>
    <name evidence="14" type="ORF">BN980_GECA15s02419g</name>
</gene>
<accession>A0A0J9XG30</accession>
<dbReference type="OrthoDB" id="6500128at2759"/>
<dbReference type="GO" id="GO:0005886">
    <property type="term" value="C:plasma membrane"/>
    <property type="evidence" value="ECO:0007669"/>
    <property type="project" value="TreeGrafter"/>
</dbReference>
<dbReference type="Pfam" id="PF00005">
    <property type="entry name" value="ABC_tran"/>
    <property type="match status" value="2"/>
</dbReference>
<keyword evidence="7 11" id="KW-1133">Transmembrane helix</keyword>
<feature type="transmembrane region" description="Helical" evidence="11">
    <location>
        <begin position="351"/>
        <end position="371"/>
    </location>
</feature>
<dbReference type="SUPFAM" id="SSF52540">
    <property type="entry name" value="P-loop containing nucleoside triphosphate hydrolases"/>
    <property type="match status" value="2"/>
</dbReference>
<feature type="domain" description="ABC transporter" evidence="12">
    <location>
        <begin position="513"/>
        <end position="735"/>
    </location>
</feature>
<dbReference type="CDD" id="cd03250">
    <property type="entry name" value="ABCC_MRP_domain1"/>
    <property type="match status" value="1"/>
</dbReference>
<dbReference type="Proteomes" id="UP000242525">
    <property type="component" value="Unassembled WGS sequence"/>
</dbReference>
<dbReference type="PANTHER" id="PTHR24223:SF456">
    <property type="entry name" value="MULTIDRUG RESISTANCE-ASSOCIATED PROTEIN LETHAL(2)03659"/>
    <property type="match status" value="1"/>
</dbReference>
<dbReference type="InterPro" id="IPR050173">
    <property type="entry name" value="ABC_transporter_C-like"/>
</dbReference>
<feature type="transmembrane region" description="Helical" evidence="11">
    <location>
        <begin position="167"/>
        <end position="190"/>
    </location>
</feature>
<comment type="subcellular location">
    <subcellularLocation>
        <location evidence="1">Membrane</location>
        <topology evidence="1">Multi-pass membrane protein</topology>
    </subcellularLocation>
</comment>
<protein>
    <submittedName>
        <fullName evidence="14">Similar to Saccharomyces cerevisiae YGR281W YOR1 Plasma membrane ATP-binding cassette (ABC) transporter</fullName>
    </submittedName>
</protein>
<evidence type="ECO:0000256" key="1">
    <source>
        <dbReference type="ARBA" id="ARBA00004141"/>
    </source>
</evidence>
<evidence type="ECO:0000256" key="10">
    <source>
        <dbReference type="SAM" id="MobiDB-lite"/>
    </source>
</evidence>
<dbReference type="PROSITE" id="PS00211">
    <property type="entry name" value="ABC_TRANSPORTER_1"/>
    <property type="match status" value="2"/>
</dbReference>
<organism evidence="14 15">
    <name type="scientific">Geotrichum candidum</name>
    <name type="common">Oospora lactis</name>
    <name type="synonym">Dipodascus geotrichum</name>
    <dbReference type="NCBI Taxonomy" id="1173061"/>
    <lineage>
        <taxon>Eukaryota</taxon>
        <taxon>Fungi</taxon>
        <taxon>Dikarya</taxon>
        <taxon>Ascomycota</taxon>
        <taxon>Saccharomycotina</taxon>
        <taxon>Dipodascomycetes</taxon>
        <taxon>Dipodascales</taxon>
        <taxon>Dipodascaceae</taxon>
        <taxon>Geotrichum</taxon>
    </lineage>
</organism>
<evidence type="ECO:0000256" key="11">
    <source>
        <dbReference type="SAM" id="Phobius"/>
    </source>
</evidence>
<feature type="transmembrane region" description="Helical" evidence="11">
    <location>
        <begin position="946"/>
        <end position="964"/>
    </location>
</feature>
<dbReference type="GO" id="GO:0005524">
    <property type="term" value="F:ATP binding"/>
    <property type="evidence" value="ECO:0007669"/>
    <property type="project" value="UniProtKB-KW"/>
</dbReference>
<dbReference type="EMBL" id="CCBN010000015">
    <property type="protein sequence ID" value="CDO56521.1"/>
    <property type="molecule type" value="Genomic_DNA"/>
</dbReference>
<keyword evidence="6 14" id="KW-0067">ATP-binding</keyword>
<dbReference type="SUPFAM" id="SSF90123">
    <property type="entry name" value="ABC transporter transmembrane region"/>
    <property type="match status" value="2"/>
</dbReference>
<feature type="transmembrane region" description="Helical" evidence="11">
    <location>
        <begin position="801"/>
        <end position="823"/>
    </location>
</feature>
<evidence type="ECO:0000256" key="7">
    <source>
        <dbReference type="ARBA" id="ARBA00022989"/>
    </source>
</evidence>
<dbReference type="Gene3D" id="1.20.1560.10">
    <property type="entry name" value="ABC transporter type 1, transmembrane domain"/>
    <property type="match status" value="2"/>
</dbReference>
<dbReference type="Gene3D" id="3.40.50.300">
    <property type="entry name" value="P-loop containing nucleotide triphosphate hydrolases"/>
    <property type="match status" value="2"/>
</dbReference>
<dbReference type="STRING" id="1173061.A0A0J9XG30"/>
<evidence type="ECO:0000313" key="14">
    <source>
        <dbReference type="EMBL" id="CDO56521.1"/>
    </source>
</evidence>
<dbReference type="InterPro" id="IPR017871">
    <property type="entry name" value="ABC_transporter-like_CS"/>
</dbReference>
<feature type="transmembrane region" description="Helical" evidence="11">
    <location>
        <begin position="383"/>
        <end position="406"/>
    </location>
</feature>
<keyword evidence="15" id="KW-1185">Reference proteome</keyword>
<keyword evidence="3" id="KW-0813">Transport</keyword>
<dbReference type="InterPro" id="IPR036640">
    <property type="entry name" value="ABC1_TM_sf"/>
</dbReference>
<keyword evidence="5" id="KW-0547">Nucleotide-binding</keyword>
<dbReference type="CDD" id="cd18606">
    <property type="entry name" value="ABC_6TM_YOR1_D2_like"/>
    <property type="match status" value="1"/>
</dbReference>
<feature type="coiled-coil region" evidence="9">
    <location>
        <begin position="736"/>
        <end position="768"/>
    </location>
</feature>
<evidence type="ECO:0000259" key="12">
    <source>
        <dbReference type="PROSITE" id="PS50893"/>
    </source>
</evidence>
<dbReference type="CDD" id="cd18597">
    <property type="entry name" value="ABC_6TM_YOR1_D1_like"/>
    <property type="match status" value="1"/>
</dbReference>
<dbReference type="CDD" id="cd03244">
    <property type="entry name" value="ABCC_MRP_domain2"/>
    <property type="match status" value="1"/>
</dbReference>
<evidence type="ECO:0000256" key="5">
    <source>
        <dbReference type="ARBA" id="ARBA00022741"/>
    </source>
</evidence>
<dbReference type="PROSITE" id="PS50929">
    <property type="entry name" value="ABC_TM1F"/>
    <property type="match status" value="2"/>
</dbReference>
<evidence type="ECO:0000313" key="15">
    <source>
        <dbReference type="Proteomes" id="UP000242525"/>
    </source>
</evidence>
<dbReference type="FunFam" id="1.20.1560.10:FF:000010">
    <property type="entry name" value="Multidrug resistance-associated ABC transporter"/>
    <property type="match status" value="1"/>
</dbReference>
<dbReference type="InterPro" id="IPR011527">
    <property type="entry name" value="ABC1_TM_dom"/>
</dbReference>
<feature type="region of interest" description="Disordered" evidence="10">
    <location>
        <begin position="473"/>
        <end position="511"/>
    </location>
</feature>
<evidence type="ECO:0000256" key="9">
    <source>
        <dbReference type="SAM" id="Coils"/>
    </source>
</evidence>
<dbReference type="Pfam" id="PF00664">
    <property type="entry name" value="ABC_membrane"/>
    <property type="match status" value="2"/>
</dbReference>
<feature type="domain" description="ABC transmembrane type-1" evidence="13">
    <location>
        <begin position="809"/>
        <end position="1085"/>
    </location>
</feature>
<comment type="similarity">
    <text evidence="2">Belongs to the ABC transporter superfamily. ABCC family. Conjugate transporter (TC 3.A.1.208) subfamily.</text>
</comment>
<keyword evidence="9" id="KW-0175">Coiled coil</keyword>
<feature type="transmembrane region" description="Helical" evidence="11">
    <location>
        <begin position="269"/>
        <end position="287"/>
    </location>
</feature>
<dbReference type="FunFam" id="3.40.50.300:FF:000565">
    <property type="entry name" value="ABC bile acid transporter"/>
    <property type="match status" value="1"/>
</dbReference>
<feature type="domain" description="ABC transporter" evidence="12">
    <location>
        <begin position="1123"/>
        <end position="1368"/>
    </location>
</feature>
<evidence type="ECO:0000256" key="2">
    <source>
        <dbReference type="ARBA" id="ARBA00009726"/>
    </source>
</evidence>